<accession>A0ABM5YQJ1</accession>
<evidence type="ECO:0000256" key="3">
    <source>
        <dbReference type="ARBA" id="ARBA00023125"/>
    </source>
</evidence>
<dbReference type="Proteomes" id="UP000056750">
    <property type="component" value="Plasmid pASTE61-200"/>
</dbReference>
<evidence type="ECO:0000313" key="5">
    <source>
        <dbReference type="Proteomes" id="UP000056750"/>
    </source>
</evidence>
<keyword evidence="1" id="KW-0963">Cytoplasm</keyword>
<reference evidence="4 5" key="1">
    <citation type="submission" date="2015-12" db="EMBL/GenBank/DDBJ databases">
        <title>Intraspecies pangenome expansion in the marine bacterium Alteromonas.</title>
        <authorList>
            <person name="Lopez-Perez M."/>
            <person name="Rodriguez-Valera F."/>
        </authorList>
    </citation>
    <scope>NUCLEOTIDE SEQUENCE [LARGE SCALE GENOMIC DNA]</scope>
    <source>
        <strain evidence="4 5">LMG 21861</strain>
        <plasmid evidence="4 5">pASTE61-200</plasmid>
    </source>
</reference>
<sequence>MKLHRYYLEEIKKAIAPLQAVIREHAIIDQSIMFVLPRIDKKQEEALIQEDYDEILVTPLYGRDAVNYALQAIEDMYVLDNNISRRFVQKYPGLIPLHCSLDTVLPKVEALNHAKAAFKAEVQKIGDEEEKFRELHRNDNVGFITSMAYRKVYLFEGDYKAFYFNWSRRSRTKTQSKQDWLNDINAARHTVPAFTDKHTWNALIDKEVNDVQRCSAEKLVSRRPIKLRPECTWRRMDDKMQTDSAGLPFLLCGTSLLPKVTLLGNYTRKPAVSKAKLNELVVPRLNLTIKA</sequence>
<geneLocation type="plasmid" evidence="4 5">
    <name>pASTE61-200</name>
</geneLocation>
<protein>
    <recommendedName>
        <fullName evidence="6">DNA replication terminus site-binding protein</fullName>
    </recommendedName>
</protein>
<keyword evidence="5" id="KW-1185">Reference proteome</keyword>
<evidence type="ECO:0008006" key="6">
    <source>
        <dbReference type="Google" id="ProtNLM"/>
    </source>
</evidence>
<dbReference type="Pfam" id="PF05472">
    <property type="entry name" value="Ter"/>
    <property type="match status" value="1"/>
</dbReference>
<dbReference type="EMBL" id="CP013927">
    <property type="protein sequence ID" value="AMJ76707.1"/>
    <property type="molecule type" value="Genomic_DNA"/>
</dbReference>
<dbReference type="InterPro" id="IPR008865">
    <property type="entry name" value="DNA_replication_term_site-bd"/>
</dbReference>
<dbReference type="Gene3D" id="3.50.14.10">
    <property type="entry name" value="Replication terminator Tus, domain 1 superfamily/Replication terminator Tus"/>
    <property type="match status" value="1"/>
</dbReference>
<evidence type="ECO:0000256" key="1">
    <source>
        <dbReference type="ARBA" id="ARBA00022490"/>
    </source>
</evidence>
<keyword evidence="3" id="KW-0238">DNA-binding</keyword>
<evidence type="ECO:0000256" key="2">
    <source>
        <dbReference type="ARBA" id="ARBA00022705"/>
    </source>
</evidence>
<name>A0ABM5YQJ1_9ALTE</name>
<dbReference type="SUPFAM" id="SSF56596">
    <property type="entry name" value="Replication terminator protein (Tus)"/>
    <property type="match status" value="1"/>
</dbReference>
<dbReference type="InterPro" id="IPR036381">
    <property type="entry name" value="Tus_dom1"/>
</dbReference>
<keyword evidence="2" id="KW-0235">DNA replication</keyword>
<gene>
    <name evidence="4" type="ORF">AVL57_00775</name>
</gene>
<dbReference type="Gene3D" id="3.30.54.10">
    <property type="match status" value="1"/>
</dbReference>
<proteinExistence type="predicted"/>
<dbReference type="InterPro" id="IPR036384">
    <property type="entry name" value="Tus_sf"/>
</dbReference>
<dbReference type="RefSeq" id="WP_061093746.1">
    <property type="nucleotide sequence ID" value="NZ_CP013927.1"/>
</dbReference>
<evidence type="ECO:0000313" key="4">
    <source>
        <dbReference type="EMBL" id="AMJ76707.1"/>
    </source>
</evidence>
<keyword evidence="4" id="KW-0614">Plasmid</keyword>
<organism evidence="4 5">
    <name type="scientific">Alteromonas stellipolaris</name>
    <dbReference type="NCBI Taxonomy" id="233316"/>
    <lineage>
        <taxon>Bacteria</taxon>
        <taxon>Pseudomonadati</taxon>
        <taxon>Pseudomonadota</taxon>
        <taxon>Gammaproteobacteria</taxon>
        <taxon>Alteromonadales</taxon>
        <taxon>Alteromonadaceae</taxon>
        <taxon>Alteromonas/Salinimonas group</taxon>
        <taxon>Alteromonas</taxon>
    </lineage>
</organism>